<reference evidence="1 2" key="1">
    <citation type="submission" date="2018-06" db="EMBL/GenBank/DDBJ databases">
        <authorList>
            <consortium name="Pathogen Informatics"/>
            <person name="Doyle S."/>
        </authorList>
    </citation>
    <scope>NUCLEOTIDE SEQUENCE [LARGE SCALE GENOMIC DNA]</scope>
    <source>
        <strain evidence="1 2">NCTC12123</strain>
    </source>
</reference>
<gene>
    <name evidence="1" type="ORF">NCTC12123_03301</name>
</gene>
<evidence type="ECO:0000313" key="2">
    <source>
        <dbReference type="Proteomes" id="UP000255163"/>
    </source>
</evidence>
<organism evidence="1 2">
    <name type="scientific">Enterobacter asburiae</name>
    <dbReference type="NCBI Taxonomy" id="61645"/>
    <lineage>
        <taxon>Bacteria</taxon>
        <taxon>Pseudomonadati</taxon>
        <taxon>Pseudomonadota</taxon>
        <taxon>Gammaproteobacteria</taxon>
        <taxon>Enterobacterales</taxon>
        <taxon>Enterobacteriaceae</taxon>
        <taxon>Enterobacter</taxon>
        <taxon>Enterobacter cloacae complex</taxon>
    </lineage>
</organism>
<accession>A0A376FEP0</accession>
<name>A0A376FEP0_ENTAS</name>
<sequence length="34" mass="4057">MSEVNKEDYMKDRKGRLVPVDQVSDYDLCDGFFR</sequence>
<dbReference type="Proteomes" id="UP000255163">
    <property type="component" value="Unassembled WGS sequence"/>
</dbReference>
<dbReference type="AlphaFoldDB" id="A0A376FEP0"/>
<evidence type="ECO:0000313" key="1">
    <source>
        <dbReference type="EMBL" id="STD22469.1"/>
    </source>
</evidence>
<protein>
    <submittedName>
        <fullName evidence="1">Uncharacterized protein</fullName>
    </submittedName>
</protein>
<proteinExistence type="predicted"/>
<dbReference type="EMBL" id="UFYI01000007">
    <property type="protein sequence ID" value="STD22469.1"/>
    <property type="molecule type" value="Genomic_DNA"/>
</dbReference>